<dbReference type="EMBL" id="JAMQCR010000001">
    <property type="protein sequence ID" value="MCM2531677.1"/>
    <property type="molecule type" value="Genomic_DNA"/>
</dbReference>
<name>A0ABT0W5R0_9BACI</name>
<keyword evidence="3" id="KW-1185">Reference proteome</keyword>
<keyword evidence="1" id="KW-0472">Membrane</keyword>
<gene>
    <name evidence="2" type="primary">comGG</name>
    <name evidence="2" type="ORF">NDK43_03725</name>
</gene>
<protein>
    <submittedName>
        <fullName evidence="2">ComGG family competence protein</fullName>
    </submittedName>
</protein>
<dbReference type="Pfam" id="PF14173">
    <property type="entry name" value="ComGG"/>
    <property type="match status" value="1"/>
</dbReference>
<keyword evidence="1" id="KW-0812">Transmembrane</keyword>
<sequence>MRNTEKGFTYPLTLCVLILFLLFFSFHVEQLLTERKMAHETATILLEDYYFLSTVKKIEKMYQSTGIQTKGTFKYSNGIMDYQAETLIGTSQKVNFTLRLNTGETIIGSGYFDTKLKRMIKWVEMG</sequence>
<reference evidence="2 3" key="1">
    <citation type="submission" date="2022-06" db="EMBL/GenBank/DDBJ databases">
        <authorList>
            <person name="Jeon C.O."/>
        </authorList>
    </citation>
    <scope>NUCLEOTIDE SEQUENCE [LARGE SCALE GENOMIC DNA]</scope>
    <source>
        <strain evidence="2 3">KCTC 13943</strain>
    </source>
</reference>
<comment type="caution">
    <text evidence="2">The sequence shown here is derived from an EMBL/GenBank/DDBJ whole genome shotgun (WGS) entry which is preliminary data.</text>
</comment>
<evidence type="ECO:0000313" key="2">
    <source>
        <dbReference type="EMBL" id="MCM2531677.1"/>
    </source>
</evidence>
<feature type="transmembrane region" description="Helical" evidence="1">
    <location>
        <begin position="7"/>
        <end position="28"/>
    </location>
</feature>
<dbReference type="InterPro" id="IPR020372">
    <property type="entry name" value="Competence_ComGG"/>
</dbReference>
<keyword evidence="1" id="KW-1133">Transmembrane helix</keyword>
<evidence type="ECO:0000313" key="3">
    <source>
        <dbReference type="Proteomes" id="UP001523262"/>
    </source>
</evidence>
<accession>A0ABT0W5R0</accession>
<dbReference type="Proteomes" id="UP001523262">
    <property type="component" value="Unassembled WGS sequence"/>
</dbReference>
<organism evidence="2 3">
    <name type="scientific">Neobacillus pocheonensis</name>
    <dbReference type="NCBI Taxonomy" id="363869"/>
    <lineage>
        <taxon>Bacteria</taxon>
        <taxon>Bacillati</taxon>
        <taxon>Bacillota</taxon>
        <taxon>Bacilli</taxon>
        <taxon>Bacillales</taxon>
        <taxon>Bacillaceae</taxon>
        <taxon>Neobacillus</taxon>
    </lineage>
</organism>
<evidence type="ECO:0000256" key="1">
    <source>
        <dbReference type="SAM" id="Phobius"/>
    </source>
</evidence>
<proteinExistence type="predicted"/>